<dbReference type="AlphaFoldDB" id="A0A915K941"/>
<accession>A0A915K941</accession>
<proteinExistence type="predicted"/>
<organism evidence="1 2">
    <name type="scientific">Romanomermis culicivorax</name>
    <name type="common">Nematode worm</name>
    <dbReference type="NCBI Taxonomy" id="13658"/>
    <lineage>
        <taxon>Eukaryota</taxon>
        <taxon>Metazoa</taxon>
        <taxon>Ecdysozoa</taxon>
        <taxon>Nematoda</taxon>
        <taxon>Enoplea</taxon>
        <taxon>Dorylaimia</taxon>
        <taxon>Mermithida</taxon>
        <taxon>Mermithoidea</taxon>
        <taxon>Mermithidae</taxon>
        <taxon>Romanomermis</taxon>
    </lineage>
</organism>
<reference evidence="2" key="1">
    <citation type="submission" date="2022-11" db="UniProtKB">
        <authorList>
            <consortium name="WormBaseParasite"/>
        </authorList>
    </citation>
    <scope>IDENTIFICATION</scope>
</reference>
<keyword evidence="1" id="KW-1185">Reference proteome</keyword>
<evidence type="ECO:0000313" key="2">
    <source>
        <dbReference type="WBParaSite" id="nRc.2.0.1.t34884-RA"/>
    </source>
</evidence>
<sequence>MTCPKVDLLITPESTADGCNEGALVTLGGMLNSSLASILYKLFFVEAGRFFGHAETFSSGINDQAWKKQFSFLLHTVRVQNFFQIAIALFSIYKGDVGKFGRRKKNDGAVKVQKR</sequence>
<protein>
    <submittedName>
        <fullName evidence="2">Uncharacterized protein</fullName>
    </submittedName>
</protein>
<dbReference type="Proteomes" id="UP000887565">
    <property type="component" value="Unplaced"/>
</dbReference>
<evidence type="ECO:0000313" key="1">
    <source>
        <dbReference type="Proteomes" id="UP000887565"/>
    </source>
</evidence>
<name>A0A915K941_ROMCU</name>
<dbReference type="WBParaSite" id="nRc.2.0.1.t34884-RA">
    <property type="protein sequence ID" value="nRc.2.0.1.t34884-RA"/>
    <property type="gene ID" value="nRc.2.0.1.g34884"/>
</dbReference>